<feature type="domain" description="CARD" evidence="7">
    <location>
        <begin position="15"/>
        <end position="97"/>
    </location>
</feature>
<dbReference type="PANTHER" id="PTHR46985">
    <property type="entry name" value="NACHT, LRR AND PYD DOMAINS-CONTAINING PROTEIN 1"/>
    <property type="match status" value="1"/>
</dbReference>
<evidence type="ECO:0000256" key="5">
    <source>
        <dbReference type="ARBA" id="ARBA00023198"/>
    </source>
</evidence>
<dbReference type="Pfam" id="PF00619">
    <property type="entry name" value="CARD"/>
    <property type="match status" value="1"/>
</dbReference>
<dbReference type="PANTHER" id="PTHR46985:SF2">
    <property type="entry name" value="APOPTOSIS-ASSOCIATED SPECK-LIKE PROTEIN CONTAINING A CARD"/>
    <property type="match status" value="1"/>
</dbReference>
<dbReference type="GO" id="GO:0005829">
    <property type="term" value="C:cytosol"/>
    <property type="evidence" value="ECO:0007669"/>
    <property type="project" value="UniProtKB-SubCell"/>
</dbReference>
<comment type="caution">
    <text evidence="8">The sequence shown here is derived from an EMBL/GenBank/DDBJ whole genome shotgun (WGS) entry which is preliminary data.</text>
</comment>
<reference evidence="8 9" key="1">
    <citation type="submission" date="2020-10" db="EMBL/GenBank/DDBJ databases">
        <title>Chromosome-scale genome assembly of the Allis shad, Alosa alosa.</title>
        <authorList>
            <person name="Margot Z."/>
            <person name="Christophe K."/>
            <person name="Cabau C."/>
            <person name="Louis A."/>
            <person name="Berthelot C."/>
            <person name="Parey E."/>
            <person name="Roest Crollius H."/>
            <person name="Montfort J."/>
            <person name="Robinson-Rechavi M."/>
            <person name="Bucao C."/>
            <person name="Bouchez O."/>
            <person name="Gislard M."/>
            <person name="Lluch J."/>
            <person name="Milhes M."/>
            <person name="Lampietro C."/>
            <person name="Lopez Roques C."/>
            <person name="Donnadieu C."/>
            <person name="Braasch I."/>
            <person name="Desvignes T."/>
            <person name="Postlethwait J."/>
            <person name="Bobe J."/>
            <person name="Guiguen Y."/>
        </authorList>
    </citation>
    <scope>NUCLEOTIDE SEQUENCE [LARGE SCALE GENOMIC DNA]</scope>
    <source>
        <strain evidence="8">M-15738</strain>
        <tissue evidence="8">Blood</tissue>
    </source>
</reference>
<organism evidence="8 9">
    <name type="scientific">Alosa alosa</name>
    <name type="common">allis shad</name>
    <dbReference type="NCBI Taxonomy" id="278164"/>
    <lineage>
        <taxon>Eukaryota</taxon>
        <taxon>Metazoa</taxon>
        <taxon>Chordata</taxon>
        <taxon>Craniata</taxon>
        <taxon>Vertebrata</taxon>
        <taxon>Euteleostomi</taxon>
        <taxon>Actinopterygii</taxon>
        <taxon>Neopterygii</taxon>
        <taxon>Teleostei</taxon>
        <taxon>Clupei</taxon>
        <taxon>Clupeiformes</taxon>
        <taxon>Clupeoidei</taxon>
        <taxon>Clupeidae</taxon>
        <taxon>Alosa</taxon>
    </lineage>
</organism>
<protein>
    <recommendedName>
        <fullName evidence="7">CARD domain-containing protein</fullName>
    </recommendedName>
</protein>
<sequence>MPAFNRRLPESACIVERHRADLIGHITQVMPLADRLRSLGMLHVEAYEEIRAAKTSQEKMRELFKALDSGGDRVKSAFYCTLRDIHPYLLQDLEGQANRSRRKHFPSPPLAPEGMRGKHTDLQSQRD</sequence>
<dbReference type="PROSITE" id="PS50209">
    <property type="entry name" value="CARD"/>
    <property type="match status" value="1"/>
</dbReference>
<accession>A0AAV6HIJ0</accession>
<keyword evidence="2" id="KW-0963">Cytoplasm</keyword>
<proteinExistence type="predicted"/>
<dbReference type="CDD" id="cd08330">
    <property type="entry name" value="CARD_ASC_NALP1"/>
    <property type="match status" value="1"/>
</dbReference>
<dbReference type="Proteomes" id="UP000823561">
    <property type="component" value="Chromosome 1"/>
</dbReference>
<dbReference type="GO" id="GO:0006954">
    <property type="term" value="P:inflammatory response"/>
    <property type="evidence" value="ECO:0007669"/>
    <property type="project" value="UniProtKB-KW"/>
</dbReference>
<evidence type="ECO:0000256" key="1">
    <source>
        <dbReference type="ARBA" id="ARBA00004514"/>
    </source>
</evidence>
<dbReference type="SUPFAM" id="SSF47986">
    <property type="entry name" value="DEATH domain"/>
    <property type="match status" value="1"/>
</dbReference>
<dbReference type="Gene3D" id="1.10.533.10">
    <property type="entry name" value="Death Domain, Fas"/>
    <property type="match status" value="1"/>
</dbReference>
<comment type="subcellular location">
    <subcellularLocation>
        <location evidence="1">Cytoplasm</location>
        <location evidence="1">Cytosol</location>
    </subcellularLocation>
</comment>
<evidence type="ECO:0000256" key="3">
    <source>
        <dbReference type="ARBA" id="ARBA00022588"/>
    </source>
</evidence>
<keyword evidence="4" id="KW-0391">Immunity</keyword>
<evidence type="ECO:0000313" key="8">
    <source>
        <dbReference type="EMBL" id="KAG5285766.1"/>
    </source>
</evidence>
<dbReference type="GO" id="GO:0042981">
    <property type="term" value="P:regulation of apoptotic process"/>
    <property type="evidence" value="ECO:0007669"/>
    <property type="project" value="InterPro"/>
</dbReference>
<evidence type="ECO:0000256" key="2">
    <source>
        <dbReference type="ARBA" id="ARBA00022490"/>
    </source>
</evidence>
<keyword evidence="9" id="KW-1185">Reference proteome</keyword>
<evidence type="ECO:0000256" key="6">
    <source>
        <dbReference type="SAM" id="MobiDB-lite"/>
    </source>
</evidence>
<dbReference type="InterPro" id="IPR033516">
    <property type="entry name" value="CARD8/ASC/NALP1_CARD"/>
</dbReference>
<keyword evidence="3" id="KW-0399">Innate immunity</keyword>
<evidence type="ECO:0000256" key="4">
    <source>
        <dbReference type="ARBA" id="ARBA00022859"/>
    </source>
</evidence>
<feature type="region of interest" description="Disordered" evidence="6">
    <location>
        <begin position="96"/>
        <end position="127"/>
    </location>
</feature>
<feature type="compositionally biased region" description="Basic and acidic residues" evidence="6">
    <location>
        <begin position="115"/>
        <end position="127"/>
    </location>
</feature>
<dbReference type="InterPro" id="IPR051249">
    <property type="entry name" value="NLRP_Inflammasome"/>
</dbReference>
<dbReference type="GO" id="GO:0045087">
    <property type="term" value="P:innate immune response"/>
    <property type="evidence" value="ECO:0007669"/>
    <property type="project" value="UniProtKB-KW"/>
</dbReference>
<dbReference type="EMBL" id="JADWDJ010000001">
    <property type="protein sequence ID" value="KAG5285766.1"/>
    <property type="molecule type" value="Genomic_DNA"/>
</dbReference>
<dbReference type="AlphaFoldDB" id="A0AAV6HIJ0"/>
<dbReference type="FunFam" id="1.10.533.10:FF:000013">
    <property type="entry name" value="Apoptosis-associated speck-like protein containing a CARD"/>
    <property type="match status" value="1"/>
</dbReference>
<gene>
    <name evidence="8" type="ORF">AALO_G00007220</name>
</gene>
<keyword evidence="5" id="KW-0395">Inflammatory response</keyword>
<evidence type="ECO:0000313" key="9">
    <source>
        <dbReference type="Proteomes" id="UP000823561"/>
    </source>
</evidence>
<name>A0AAV6HIJ0_9TELE</name>
<dbReference type="InterPro" id="IPR001315">
    <property type="entry name" value="CARD"/>
</dbReference>
<dbReference type="InterPro" id="IPR011029">
    <property type="entry name" value="DEATH-like_dom_sf"/>
</dbReference>
<evidence type="ECO:0000259" key="7">
    <source>
        <dbReference type="PROSITE" id="PS50209"/>
    </source>
</evidence>